<evidence type="ECO:0000256" key="1">
    <source>
        <dbReference type="SAM" id="MobiDB-lite"/>
    </source>
</evidence>
<dbReference type="KEGG" id="tnl:113500012"/>
<proteinExistence type="predicted"/>
<gene>
    <name evidence="3" type="primary">LOC113500012</name>
</gene>
<reference evidence="3" key="1">
    <citation type="submission" date="2025-08" db="UniProtKB">
        <authorList>
            <consortium name="RefSeq"/>
        </authorList>
    </citation>
    <scope>IDENTIFICATION</scope>
</reference>
<keyword evidence="2" id="KW-1185">Reference proteome</keyword>
<organism evidence="2 3">
    <name type="scientific">Trichoplusia ni</name>
    <name type="common">Cabbage looper</name>
    <dbReference type="NCBI Taxonomy" id="7111"/>
    <lineage>
        <taxon>Eukaryota</taxon>
        <taxon>Metazoa</taxon>
        <taxon>Ecdysozoa</taxon>
        <taxon>Arthropoda</taxon>
        <taxon>Hexapoda</taxon>
        <taxon>Insecta</taxon>
        <taxon>Pterygota</taxon>
        <taxon>Neoptera</taxon>
        <taxon>Endopterygota</taxon>
        <taxon>Lepidoptera</taxon>
        <taxon>Glossata</taxon>
        <taxon>Ditrysia</taxon>
        <taxon>Noctuoidea</taxon>
        <taxon>Noctuidae</taxon>
        <taxon>Plusiinae</taxon>
        <taxon>Trichoplusia</taxon>
    </lineage>
</organism>
<evidence type="ECO:0000313" key="2">
    <source>
        <dbReference type="Proteomes" id="UP000322000"/>
    </source>
</evidence>
<dbReference type="GeneID" id="113500012"/>
<dbReference type="RefSeq" id="XP_026736459.1">
    <property type="nucleotide sequence ID" value="XM_026880658.1"/>
</dbReference>
<dbReference type="Proteomes" id="UP000322000">
    <property type="component" value="Chromosome 1"/>
</dbReference>
<feature type="compositionally biased region" description="Basic and acidic residues" evidence="1">
    <location>
        <begin position="29"/>
        <end position="40"/>
    </location>
</feature>
<evidence type="ECO:0000313" key="3">
    <source>
        <dbReference type="RefSeq" id="XP_026736459.1"/>
    </source>
</evidence>
<name>A0A7E5W770_TRINI</name>
<dbReference type="InParanoid" id="A0A7E5W770"/>
<sequence length="331" mass="37181">MEPSKQNLGFMSIYRLKFYKNKKDWKLSSDVKKPLPKSESESEGQMEMDCEPEPSFKQCLDEELGAHEEPEPVQSIKADAPGLGNNVWTNRQWTEQRPAVDHQAAMDYQRAMEYLDAAAALDPKDFALPDTYEPLQPQIQRPPVEQNSQRGYRLRQQLELSSLGDSLARTEQWLQRRGYKDLHYDQPVGAEHIAPNSLEVDLSIDEQNVLAGCPCVAGLPPGPEAVSRLVRSLRNILEELIRREALGPPMHYVTREEYDEHLTRASDPSYTLDPVIAGSHLAVPSAPSPTPSLDLPCTPRGRGRLLASSLNMDPPCITPGRGFHMSSPKKY</sequence>
<accession>A0A7E5W770</accession>
<dbReference type="AlphaFoldDB" id="A0A7E5W770"/>
<protein>
    <submittedName>
        <fullName evidence="3">Uncharacterized protein LOC113500012 isoform X1</fullName>
    </submittedName>
</protein>
<feature type="compositionally biased region" description="Acidic residues" evidence="1">
    <location>
        <begin position="41"/>
        <end position="52"/>
    </location>
</feature>
<feature type="region of interest" description="Disordered" evidence="1">
    <location>
        <begin position="29"/>
        <end position="55"/>
    </location>
</feature>